<dbReference type="SMART" id="SM00354">
    <property type="entry name" value="HTH_LACI"/>
    <property type="match status" value="1"/>
</dbReference>
<feature type="domain" description="HTH lacI-type" evidence="4">
    <location>
        <begin position="18"/>
        <end position="76"/>
    </location>
</feature>
<reference evidence="6" key="1">
    <citation type="journal article" date="2019" name="Int. J. Syst. Evol. Microbiol.">
        <title>The Global Catalogue of Microorganisms (GCM) 10K type strain sequencing project: providing services to taxonomists for standard genome sequencing and annotation.</title>
        <authorList>
            <consortium name="The Broad Institute Genomics Platform"/>
            <consortium name="The Broad Institute Genome Sequencing Center for Infectious Disease"/>
            <person name="Wu L."/>
            <person name="Ma J."/>
        </authorList>
    </citation>
    <scope>NUCLEOTIDE SEQUENCE [LARGE SCALE GENOMIC DNA]</scope>
    <source>
        <strain evidence="6">JCM 11650</strain>
    </source>
</reference>
<dbReference type="Gene3D" id="1.10.260.40">
    <property type="entry name" value="lambda repressor-like DNA-binding domains"/>
    <property type="match status" value="1"/>
</dbReference>
<keyword evidence="1" id="KW-0805">Transcription regulation</keyword>
<dbReference type="InterPro" id="IPR010982">
    <property type="entry name" value="Lambda_DNA-bd_dom_sf"/>
</dbReference>
<dbReference type="PROSITE" id="PS00356">
    <property type="entry name" value="HTH_LACI_1"/>
    <property type="match status" value="1"/>
</dbReference>
<dbReference type="Pfam" id="PF13377">
    <property type="entry name" value="Peripla_BP_3"/>
    <property type="match status" value="1"/>
</dbReference>
<keyword evidence="2 5" id="KW-0238">DNA-binding</keyword>
<dbReference type="Pfam" id="PF00356">
    <property type="entry name" value="LacI"/>
    <property type="match status" value="1"/>
</dbReference>
<dbReference type="SUPFAM" id="SSF47413">
    <property type="entry name" value="lambda repressor-like DNA-binding domains"/>
    <property type="match status" value="1"/>
</dbReference>
<dbReference type="PANTHER" id="PTHR30146">
    <property type="entry name" value="LACI-RELATED TRANSCRIPTIONAL REPRESSOR"/>
    <property type="match status" value="1"/>
</dbReference>
<evidence type="ECO:0000313" key="6">
    <source>
        <dbReference type="Proteomes" id="UP001597280"/>
    </source>
</evidence>
<dbReference type="RefSeq" id="WP_343903502.1">
    <property type="nucleotide sequence ID" value="NZ_BAAAIS010000002.1"/>
</dbReference>
<evidence type="ECO:0000256" key="2">
    <source>
        <dbReference type="ARBA" id="ARBA00023125"/>
    </source>
</evidence>
<accession>A0ABW4PXC2</accession>
<dbReference type="InterPro" id="IPR028082">
    <property type="entry name" value="Peripla_BP_I"/>
</dbReference>
<keyword evidence="6" id="KW-1185">Reference proteome</keyword>
<dbReference type="EMBL" id="JBHUFL010000002">
    <property type="protein sequence ID" value="MFD1834061.1"/>
    <property type="molecule type" value="Genomic_DNA"/>
</dbReference>
<evidence type="ECO:0000313" key="5">
    <source>
        <dbReference type="EMBL" id="MFD1834061.1"/>
    </source>
</evidence>
<gene>
    <name evidence="5" type="ORF">ACFSDA_03135</name>
</gene>
<dbReference type="CDD" id="cd01392">
    <property type="entry name" value="HTH_LacI"/>
    <property type="match status" value="1"/>
</dbReference>
<dbReference type="InterPro" id="IPR046335">
    <property type="entry name" value="LacI/GalR-like_sensor"/>
</dbReference>
<dbReference type="SUPFAM" id="SSF53822">
    <property type="entry name" value="Periplasmic binding protein-like I"/>
    <property type="match status" value="1"/>
</dbReference>
<evidence type="ECO:0000259" key="4">
    <source>
        <dbReference type="PROSITE" id="PS50932"/>
    </source>
</evidence>
<name>A0ABW4PXC2_9MICO</name>
<dbReference type="PANTHER" id="PTHR30146:SF109">
    <property type="entry name" value="HTH-TYPE TRANSCRIPTIONAL REGULATOR GALS"/>
    <property type="match status" value="1"/>
</dbReference>
<dbReference type="InterPro" id="IPR000843">
    <property type="entry name" value="HTH_LacI"/>
</dbReference>
<dbReference type="PROSITE" id="PS50932">
    <property type="entry name" value="HTH_LACI_2"/>
    <property type="match status" value="1"/>
</dbReference>
<proteinExistence type="predicted"/>
<evidence type="ECO:0000256" key="1">
    <source>
        <dbReference type="ARBA" id="ARBA00023015"/>
    </source>
</evidence>
<comment type="caution">
    <text evidence="5">The sequence shown here is derived from an EMBL/GenBank/DDBJ whole genome shotgun (WGS) entry which is preliminary data.</text>
</comment>
<dbReference type="Gene3D" id="3.40.50.2300">
    <property type="match status" value="2"/>
</dbReference>
<sequence length="364" mass="38635">MSTGTGSGRSARGRGRTTTLADVARRAGVSIATASFVLSGRGGLRSAGSPRTKERVRAAAEELGYVPNRHAQAMRTGRGGGIVLALSALGDPWGVSLTRQVRATALPHDLSTLVLADERWFEYLQGASADAALITSIDLTPDGPSLTRRLAAGTQTGIVAFTAQMEPEGFDVIASTPFAAMREAYALLRSRHPVVHLLAPHPVPVGDEPPRPRLGSFLDAAREHGDGPPERLVRTTEAGDRATYLSALDWLAGPDRPAAVICYTGYQAIALQRAADRVGLRTPEDLEIISIGDVPEESLYFGAISYFGVQDVFSRIAEVVVDRARDRTDRPGTLHTFEWELFPGSTSRDGAGIADGDADAAVPS</sequence>
<protein>
    <submittedName>
        <fullName evidence="5">LacI family DNA-binding transcriptional regulator</fullName>
    </submittedName>
</protein>
<dbReference type="Proteomes" id="UP001597280">
    <property type="component" value="Unassembled WGS sequence"/>
</dbReference>
<dbReference type="GO" id="GO:0003677">
    <property type="term" value="F:DNA binding"/>
    <property type="evidence" value="ECO:0007669"/>
    <property type="project" value="UniProtKB-KW"/>
</dbReference>
<organism evidence="5 6">
    <name type="scientific">Brachybacterium rhamnosum</name>
    <dbReference type="NCBI Taxonomy" id="173361"/>
    <lineage>
        <taxon>Bacteria</taxon>
        <taxon>Bacillati</taxon>
        <taxon>Actinomycetota</taxon>
        <taxon>Actinomycetes</taxon>
        <taxon>Micrococcales</taxon>
        <taxon>Dermabacteraceae</taxon>
        <taxon>Brachybacterium</taxon>
    </lineage>
</organism>
<keyword evidence="3" id="KW-0804">Transcription</keyword>
<evidence type="ECO:0000256" key="3">
    <source>
        <dbReference type="ARBA" id="ARBA00023163"/>
    </source>
</evidence>